<proteinExistence type="predicted"/>
<reference evidence="4" key="1">
    <citation type="submission" date="2017-09" db="EMBL/GenBank/DDBJ databases">
        <title>Depth-based differentiation of microbial function through sediment-hosted aquifers and enrichment of novel symbionts in the deep terrestrial subsurface.</title>
        <authorList>
            <person name="Probst A.J."/>
            <person name="Ladd B."/>
            <person name="Jarett J.K."/>
            <person name="Geller-Mcgrath D.E."/>
            <person name="Sieber C.M.K."/>
            <person name="Emerson J.B."/>
            <person name="Anantharaman K."/>
            <person name="Thomas B.C."/>
            <person name="Malmstrom R."/>
            <person name="Stieglmeier M."/>
            <person name="Klingl A."/>
            <person name="Woyke T."/>
            <person name="Ryan C.M."/>
            <person name="Banfield J.F."/>
        </authorList>
    </citation>
    <scope>NUCLEOTIDE SEQUENCE [LARGE SCALE GENOMIC DNA]</scope>
</reference>
<dbReference type="Pfam" id="PF08308">
    <property type="entry name" value="PEGA"/>
    <property type="match status" value="1"/>
</dbReference>
<dbReference type="InterPro" id="IPR003646">
    <property type="entry name" value="SH3-like_bac-type"/>
</dbReference>
<dbReference type="InterPro" id="IPR013229">
    <property type="entry name" value="PEGA"/>
</dbReference>
<dbReference type="Proteomes" id="UP000229370">
    <property type="component" value="Unassembled WGS sequence"/>
</dbReference>
<evidence type="ECO:0000313" key="4">
    <source>
        <dbReference type="Proteomes" id="UP000229370"/>
    </source>
</evidence>
<organism evidence="3 4">
    <name type="scientific">Candidatus Roizmanbacteria bacterium CG_4_8_14_3_um_filter_36_10</name>
    <dbReference type="NCBI Taxonomy" id="1974834"/>
    <lineage>
        <taxon>Bacteria</taxon>
        <taxon>Candidatus Roizmaniibacteriota</taxon>
    </lineage>
</organism>
<sequence>MKAKLTLLFIFIVLFIGFVAVKFFLLDKTNETGQLKIISSPVTSIFVNNVAVGKTPFYDKHKTGEYLFKLIPEGTATESASWQGKINIYKNSLTYVNRELGSSDISSAGEILTVTKMSKPPKNSNYGAIYADTEPQGAIIDLDNDEKGIAPLLLEDVTQGEHELSVFIPGFFRRTQKINVDGGYQINASFKLAIDQTQSSPQQNKEVKQATASATTTEKNTVTIKDTPTGWLRVREEPSIDASESAKVNPGEKYNLLDEQNNWYKIEYEKGKTGWISAEYASKE</sequence>
<evidence type="ECO:0000256" key="1">
    <source>
        <dbReference type="SAM" id="MobiDB-lite"/>
    </source>
</evidence>
<gene>
    <name evidence="3" type="ORF">CO007_00600</name>
</gene>
<comment type="caution">
    <text evidence="3">The sequence shown here is derived from an EMBL/GenBank/DDBJ whole genome shotgun (WGS) entry which is preliminary data.</text>
</comment>
<accession>A0A2M8GNT3</accession>
<evidence type="ECO:0000259" key="2">
    <source>
        <dbReference type="PROSITE" id="PS51781"/>
    </source>
</evidence>
<evidence type="ECO:0000313" key="3">
    <source>
        <dbReference type="EMBL" id="PJC82217.1"/>
    </source>
</evidence>
<dbReference type="PROSITE" id="PS51781">
    <property type="entry name" value="SH3B"/>
    <property type="match status" value="1"/>
</dbReference>
<name>A0A2M8GNT3_9BACT</name>
<dbReference type="AlphaFoldDB" id="A0A2M8GNT3"/>
<dbReference type="EMBL" id="PFQK01000016">
    <property type="protein sequence ID" value="PJC82217.1"/>
    <property type="molecule type" value="Genomic_DNA"/>
</dbReference>
<dbReference type="Gene3D" id="2.30.30.40">
    <property type="entry name" value="SH3 Domains"/>
    <property type="match status" value="1"/>
</dbReference>
<feature type="region of interest" description="Disordered" evidence="1">
    <location>
        <begin position="197"/>
        <end position="218"/>
    </location>
</feature>
<dbReference type="Pfam" id="PF08239">
    <property type="entry name" value="SH3_3"/>
    <property type="match status" value="1"/>
</dbReference>
<feature type="domain" description="SH3b" evidence="2">
    <location>
        <begin position="219"/>
        <end position="284"/>
    </location>
</feature>
<dbReference type="SMART" id="SM00287">
    <property type="entry name" value="SH3b"/>
    <property type="match status" value="1"/>
</dbReference>
<protein>
    <recommendedName>
        <fullName evidence="2">SH3b domain-containing protein</fullName>
    </recommendedName>
</protein>